<dbReference type="Pfam" id="PF00636">
    <property type="entry name" value="Ribonuclease_3"/>
    <property type="match status" value="2"/>
</dbReference>
<evidence type="ECO:0000256" key="2">
    <source>
        <dbReference type="ARBA" id="ARBA00022741"/>
    </source>
</evidence>
<dbReference type="InterPro" id="IPR011545">
    <property type="entry name" value="DEAD/DEAH_box_helicase_dom"/>
</dbReference>
<protein>
    <recommendedName>
        <fullName evidence="14">Dicer-like protein 1</fullName>
    </recommendedName>
</protein>
<evidence type="ECO:0000256" key="3">
    <source>
        <dbReference type="ARBA" id="ARBA00022801"/>
    </source>
</evidence>
<feature type="compositionally biased region" description="Basic and acidic residues" evidence="7">
    <location>
        <begin position="565"/>
        <end position="577"/>
    </location>
</feature>
<comment type="caution">
    <text evidence="12">The sequence shown here is derived from an EMBL/GenBank/DDBJ whole genome shotgun (WGS) entry which is preliminary data.</text>
</comment>
<dbReference type="InterPro" id="IPR038248">
    <property type="entry name" value="Dicer_dimer_sf"/>
</dbReference>
<dbReference type="GO" id="GO:0004525">
    <property type="term" value="F:ribonuclease III activity"/>
    <property type="evidence" value="ECO:0007669"/>
    <property type="project" value="InterPro"/>
</dbReference>
<keyword evidence="5" id="KW-0067">ATP-binding</keyword>
<dbReference type="CDD" id="cd18034">
    <property type="entry name" value="DEXHc_dicer"/>
    <property type="match status" value="1"/>
</dbReference>
<evidence type="ECO:0000256" key="7">
    <source>
        <dbReference type="SAM" id="MobiDB-lite"/>
    </source>
</evidence>
<dbReference type="Proteomes" id="UP000245383">
    <property type="component" value="Unassembled WGS sequence"/>
</dbReference>
<dbReference type="InterPro" id="IPR027417">
    <property type="entry name" value="P-loop_NTPase"/>
</dbReference>
<keyword evidence="4" id="KW-0347">Helicase</keyword>
<gene>
    <name evidence="12" type="ORF">BB561_003112</name>
</gene>
<evidence type="ECO:0000313" key="12">
    <source>
        <dbReference type="EMBL" id="PVU93672.1"/>
    </source>
</evidence>
<dbReference type="STRING" id="133385.A0A2T9YMW1"/>
<feature type="region of interest" description="Disordered" evidence="7">
    <location>
        <begin position="562"/>
        <end position="585"/>
    </location>
</feature>
<dbReference type="InterPro" id="IPR000999">
    <property type="entry name" value="RNase_III_dom"/>
</dbReference>
<dbReference type="PROSITE" id="PS00517">
    <property type="entry name" value="RNASE_3_1"/>
    <property type="match status" value="1"/>
</dbReference>
<proteinExistence type="inferred from homology"/>
<feature type="domain" description="RNase III" evidence="8">
    <location>
        <begin position="2069"/>
        <end position="2278"/>
    </location>
</feature>
<dbReference type="InterPro" id="IPR014001">
    <property type="entry name" value="Helicase_ATP-bd"/>
</dbReference>
<dbReference type="GO" id="GO:0005524">
    <property type="term" value="F:ATP binding"/>
    <property type="evidence" value="ECO:0007669"/>
    <property type="project" value="UniProtKB-KW"/>
</dbReference>
<feature type="domain" description="Helicase ATP-binding" evidence="9">
    <location>
        <begin position="63"/>
        <end position="259"/>
    </location>
</feature>
<dbReference type="GO" id="GO:0004386">
    <property type="term" value="F:helicase activity"/>
    <property type="evidence" value="ECO:0007669"/>
    <property type="project" value="UniProtKB-KW"/>
</dbReference>
<sequence length="2515" mass="289449">MHGILPFSTFLEEDKTAQFNSVQFQDNDTTSLQIEQSGILSQKNDLSDLVLNGLIPKDYQRELFFRSLKENSIIVLDTGAGKTLIAAMLLEHYGLSECFKKNTTKTFESNALVLYKNIVIQNKLSFFLCNTFALVHQQGNFLQKSTSRLVKIHKSGAKTSNITKNQWCSYFNSAEVHVMTPQILLDCLRRGFISMENIKLIIFDECHHSIKNSPYNRIVREFYNLLSSDKKPRLIGLTASVVNPSDNIQKSIIELQQNLDSTIHTISDQKNLITSENKIKYVVLEYNIENNYSKNWFRNIFTTLATKHEELTNYRAQMDFIVSELGFFAGTVVLTSIYLELKNNLYNFFLKSDGSGSHANTICSVEQKNNMGSSFLLKKFFQNQIDKNDIIKIQDTMIFLEVKTQLSPKVNALLEYLISFKNLHLNMDSQANKQLKVIIFVNRQSTAYTLSLILKALIEFDFLKSEPFVGSRKGSKNNIVKMLNNNYFKNKKDTTINNVLQRFRLGKTNVLIATQIAEEGIDIAMCNMVIRFDPALTLTSFIQARGRARDKESIYAIMVPKNSKRSLDHRNENEKNSKTPKLQGKKFDKNSHRELTHYESLIEMEQYVKNIDNMGNSADITHTGNEIINKLAAGKLSKTISNNPEELNVNPKIIDHMKIDSSITIDHKSKQILDHIATELSAYTMDHKIDEIYFKIEDSGAQLTIHSAISFLNNYGNFLGSETDNPCKIDYKFGFKKNKGFFYKITFSSFSLVKSITGPYSQNKKLSKKAAAFFSCISLYYYGALNSYLIPISSKSSLAEKNFKVKTTEIAYEEINAILGTLNCTNIYDPFIQKAEENSHRNDECTSININNFIHKSNSKTSNDSIARAETDLIDKNENINIKKRKYDECFTEQNNIKKKKVYKQQKSISFQLFNPKNWIPPKMIYNESNLKSANMQSGYIQAYAYICNLDHDTAFTESYNLHTNNDITETGFHLLAFFTKPLPKNLIIPLYLNDNSTVPTFYLFDPIPVLLDPNMHNIDQSFDRCINTQNSNYSKNNLTNKIYLPVNKWNDLVSFTSSLFSLIMQNEYRLDPKLSSYVFAVPTKKYNLKINEVYKKRNTGKIELLTLDPDITNLALENFFRFSEYMPVFSLSDIDWKFILDFLMTPIRLSSIQYSEWFDILSKHFIVSDSNKFCIYEYLQTIEGTNANNTFSEIFSGIAKISNFLTENESKNKTTIKHNQTDLVSSSVLEIKNSEILKNKYNHILLHLQEINFEKCIEDIPTKAKEIRFIDYLFQNSMINHDLSFKNLTEDELFLIKEVNYKTNYLCNSSKFHSLYIKDNKNSITDANDTYNDLKKNKYKPESNQKSNLNQDTTSTDIQYDDLNFISLKMIREYNEIAKNRENNVINDKVDDYKNVADQQHSITPEVSEKLLKDQEKIECRAFLDIIAITKSFFAVPTLIRIIPWVKKDFLKLTILPALMQRLHTTLIQNDLYEAIKLPMDIGSTSFSHTDKNTLLELLENSLKKSTMSFYLHKNLESNKAFSDSNNQMSKTLLYNSDLYKSESISSNKYLENITNYYSEEVDLKLQLRIKNYSKYNNSSGWLVRSSLTHESTEEDVNYQRLEILGDAVLKLLISTQLFAGLAPLSSGEGVLSHYGGLLVSNNFLSKISKKIGLFYGGHYIKFEKKDWAPPGLGWKRSNYPLPRTIPYNSQPWNFFRGCPGIISDTSDFSDRFDFTKCNCILEPLEITNKNNSDLKTIGHLTNREPIMLEKLTESVTTNINLDHSLENKDLLSCSLEFKGNLQLIEALPSEITKNTECVEISLDELRYYSNINKVRIDDTDFLQNKTEKALDNSTIMKSCDKNPETFINFFNDQMKKTEHIDHIHEMHETAINVCQEKNKMEKSFKKENLNDLSNENSSIKEISKDNIEFDSKKFKCEVKLPNTQIKLDYKDEFIPPRPIYCFFPTKKPKERTKPKAPFHKQHYKQLIDKIKYADVLPKTQADFVESILGAAYKFGNIKTAFSAAKAMGIVKKNWDYWEDMFTDFQELYQSQVLAEGSIYNMLNQNYIDNINIQSNKNVYTEYNTFTLSCIENILGYQFKTPEICFEAITHKSATNTSIYSYERLEYLGDSIISFITTNYLYDQINTAAPLSTHIITLLKHIAVSNDVLGLIAHLHNLTDFLMYDQKLFDCEIKIYRNTINSVVNSWMKKSKETHNSENINENTTSANYNLSLANLYEKDNDQTILKCSDLNEKENIKSDLNQWLDIPSELWKYANPPKIMGDLLESLLGAVYTDSGFSLDIVTQVAKRIYLPFIKKFIDPHFVSLNPIVQFGLMIQSTRCSSYKYLISDTNYALNSPKFKDLINKNRKTYGDSINIARDMKLFNSNALNDYKSNQLNNNDKGVYICLITAHDSSILGFGYGNNSKRAKTKAAEFAVQNWDKGQGISSSELLKKSCDCLNKRDFDSTSAYSCLMKEVSVPGLDKKISGLLFADDAVILAESADELQKSFDTLTEWCKRWDMNVNNKKCGIMAIN</sequence>
<evidence type="ECO:0000259" key="11">
    <source>
        <dbReference type="PROSITE" id="PS51327"/>
    </source>
</evidence>
<evidence type="ECO:0000259" key="9">
    <source>
        <dbReference type="PROSITE" id="PS51192"/>
    </source>
</evidence>
<evidence type="ECO:0000256" key="6">
    <source>
        <dbReference type="PROSITE-ProRule" id="PRU00657"/>
    </source>
</evidence>
<dbReference type="SMART" id="SM00535">
    <property type="entry name" value="RIBOc"/>
    <property type="match status" value="2"/>
</dbReference>
<dbReference type="PROSITE" id="PS51192">
    <property type="entry name" value="HELICASE_ATP_BIND_1"/>
    <property type="match status" value="1"/>
</dbReference>
<dbReference type="SMART" id="SM00490">
    <property type="entry name" value="HELICc"/>
    <property type="match status" value="1"/>
</dbReference>
<name>A0A2T9YMW1_9FUNG</name>
<dbReference type="SUPFAM" id="SSF69065">
    <property type="entry name" value="RNase III domain-like"/>
    <property type="match status" value="2"/>
</dbReference>
<dbReference type="InterPro" id="IPR005034">
    <property type="entry name" value="Dicer_dimerisation"/>
</dbReference>
<dbReference type="GO" id="GO:0006396">
    <property type="term" value="P:RNA processing"/>
    <property type="evidence" value="ECO:0007669"/>
    <property type="project" value="InterPro"/>
</dbReference>
<dbReference type="Gene3D" id="1.10.1520.10">
    <property type="entry name" value="Ribonuclease III domain"/>
    <property type="match status" value="2"/>
</dbReference>
<keyword evidence="13" id="KW-1185">Reference proteome</keyword>
<organism evidence="12 13">
    <name type="scientific">Smittium simulii</name>
    <dbReference type="NCBI Taxonomy" id="133385"/>
    <lineage>
        <taxon>Eukaryota</taxon>
        <taxon>Fungi</taxon>
        <taxon>Fungi incertae sedis</taxon>
        <taxon>Zoopagomycota</taxon>
        <taxon>Kickxellomycotina</taxon>
        <taxon>Harpellomycetes</taxon>
        <taxon>Harpellales</taxon>
        <taxon>Legeriomycetaceae</taxon>
        <taxon>Smittium</taxon>
    </lineage>
</organism>
<dbReference type="SUPFAM" id="SSF52540">
    <property type="entry name" value="P-loop containing nucleoside triphosphate hydrolases"/>
    <property type="match status" value="1"/>
</dbReference>
<dbReference type="Gene3D" id="3.40.50.300">
    <property type="entry name" value="P-loop containing nucleotide triphosphate hydrolases"/>
    <property type="match status" value="2"/>
</dbReference>
<feature type="domain" description="Dicer dsRNA-binding fold" evidence="11">
    <location>
        <begin position="708"/>
        <end position="799"/>
    </location>
</feature>
<dbReference type="InterPro" id="IPR036389">
    <property type="entry name" value="RNase_III_sf"/>
</dbReference>
<evidence type="ECO:0008006" key="14">
    <source>
        <dbReference type="Google" id="ProtNLM"/>
    </source>
</evidence>
<evidence type="ECO:0000259" key="8">
    <source>
        <dbReference type="PROSITE" id="PS50142"/>
    </source>
</evidence>
<feature type="domain" description="Helicase C-terminal" evidence="10">
    <location>
        <begin position="419"/>
        <end position="602"/>
    </location>
</feature>
<dbReference type="EMBL" id="MBFR01000120">
    <property type="protein sequence ID" value="PVU93672.1"/>
    <property type="molecule type" value="Genomic_DNA"/>
</dbReference>
<feature type="domain" description="RNase III" evidence="8">
    <location>
        <begin position="1556"/>
        <end position="1655"/>
    </location>
</feature>
<dbReference type="PROSITE" id="PS51327">
    <property type="entry name" value="DICER_DSRBF"/>
    <property type="match status" value="1"/>
</dbReference>
<keyword evidence="6" id="KW-0694">RNA-binding</keyword>
<dbReference type="GO" id="GO:0031047">
    <property type="term" value="P:regulatory ncRNA-mediated gene silencing"/>
    <property type="evidence" value="ECO:0007669"/>
    <property type="project" value="UniProtKB-ARBA"/>
</dbReference>
<dbReference type="Pfam" id="PF00271">
    <property type="entry name" value="Helicase_C"/>
    <property type="match status" value="1"/>
</dbReference>
<keyword evidence="1" id="KW-0677">Repeat</keyword>
<evidence type="ECO:0000256" key="1">
    <source>
        <dbReference type="ARBA" id="ARBA00022737"/>
    </source>
</evidence>
<feature type="compositionally biased region" description="Polar residues" evidence="7">
    <location>
        <begin position="1345"/>
        <end position="1355"/>
    </location>
</feature>
<dbReference type="Gene3D" id="3.30.160.380">
    <property type="entry name" value="Dicer dimerisation domain"/>
    <property type="match status" value="1"/>
</dbReference>
<feature type="region of interest" description="Disordered" evidence="7">
    <location>
        <begin position="1331"/>
        <end position="1355"/>
    </location>
</feature>
<dbReference type="InterPro" id="IPR001650">
    <property type="entry name" value="Helicase_C-like"/>
</dbReference>
<dbReference type="PROSITE" id="PS50142">
    <property type="entry name" value="RNASE_3_2"/>
    <property type="match status" value="2"/>
</dbReference>
<dbReference type="Pfam" id="PF00270">
    <property type="entry name" value="DEAD"/>
    <property type="match status" value="1"/>
</dbReference>
<dbReference type="PANTHER" id="PTHR14950">
    <property type="entry name" value="DICER-RELATED"/>
    <property type="match status" value="1"/>
</dbReference>
<dbReference type="SMART" id="SM00487">
    <property type="entry name" value="DEXDc"/>
    <property type="match status" value="1"/>
</dbReference>
<evidence type="ECO:0000256" key="4">
    <source>
        <dbReference type="ARBA" id="ARBA00022806"/>
    </source>
</evidence>
<accession>A0A2T9YMW1</accession>
<dbReference type="PANTHER" id="PTHR14950:SF37">
    <property type="entry name" value="ENDORIBONUCLEASE DICER"/>
    <property type="match status" value="1"/>
</dbReference>
<dbReference type="OrthoDB" id="416741at2759"/>
<dbReference type="GO" id="GO:0003723">
    <property type="term" value="F:RNA binding"/>
    <property type="evidence" value="ECO:0007669"/>
    <property type="project" value="UniProtKB-UniRule"/>
</dbReference>
<dbReference type="Pfam" id="PF03368">
    <property type="entry name" value="Dicer_dimer"/>
    <property type="match status" value="1"/>
</dbReference>
<feature type="compositionally biased region" description="Basic and acidic residues" evidence="7">
    <location>
        <begin position="1333"/>
        <end position="1344"/>
    </location>
</feature>
<keyword evidence="2" id="KW-0547">Nucleotide-binding</keyword>
<comment type="similarity">
    <text evidence="6">Belongs to the helicase family. Dicer subfamily.</text>
</comment>
<keyword evidence="3" id="KW-0378">Hydrolase</keyword>
<dbReference type="PROSITE" id="PS51194">
    <property type="entry name" value="HELICASE_CTER"/>
    <property type="match status" value="1"/>
</dbReference>
<evidence type="ECO:0000313" key="13">
    <source>
        <dbReference type="Proteomes" id="UP000245383"/>
    </source>
</evidence>
<evidence type="ECO:0000259" key="10">
    <source>
        <dbReference type="PROSITE" id="PS51194"/>
    </source>
</evidence>
<reference evidence="12 13" key="1">
    <citation type="journal article" date="2018" name="MBio">
        <title>Comparative Genomics Reveals the Core Gene Toolbox for the Fungus-Insect Symbiosis.</title>
        <authorList>
            <person name="Wang Y."/>
            <person name="Stata M."/>
            <person name="Wang W."/>
            <person name="Stajich J.E."/>
            <person name="White M.M."/>
            <person name="Moncalvo J.M."/>
        </authorList>
    </citation>
    <scope>NUCLEOTIDE SEQUENCE [LARGE SCALE GENOMIC DNA]</scope>
    <source>
        <strain evidence="12 13">SWE-8-4</strain>
    </source>
</reference>
<evidence type="ECO:0000256" key="5">
    <source>
        <dbReference type="ARBA" id="ARBA00022840"/>
    </source>
</evidence>
<dbReference type="CDD" id="cd00593">
    <property type="entry name" value="RIBOc"/>
    <property type="match status" value="2"/>
</dbReference>